<organism evidence="2 3">
    <name type="scientific">Truncatella angustata</name>
    <dbReference type="NCBI Taxonomy" id="152316"/>
    <lineage>
        <taxon>Eukaryota</taxon>
        <taxon>Fungi</taxon>
        <taxon>Dikarya</taxon>
        <taxon>Ascomycota</taxon>
        <taxon>Pezizomycotina</taxon>
        <taxon>Sordariomycetes</taxon>
        <taxon>Xylariomycetidae</taxon>
        <taxon>Amphisphaeriales</taxon>
        <taxon>Sporocadaceae</taxon>
        <taxon>Truncatella</taxon>
    </lineage>
</organism>
<gene>
    <name evidence="2" type="ORF">BKA67DRAFT_657278</name>
</gene>
<reference evidence="2" key="1">
    <citation type="journal article" date="2021" name="Nat. Commun.">
        <title>Genetic determinants of endophytism in the Arabidopsis root mycobiome.</title>
        <authorList>
            <person name="Mesny F."/>
            <person name="Miyauchi S."/>
            <person name="Thiergart T."/>
            <person name="Pickel B."/>
            <person name="Atanasova L."/>
            <person name="Karlsson M."/>
            <person name="Huettel B."/>
            <person name="Barry K.W."/>
            <person name="Haridas S."/>
            <person name="Chen C."/>
            <person name="Bauer D."/>
            <person name="Andreopoulos W."/>
            <person name="Pangilinan J."/>
            <person name="LaButti K."/>
            <person name="Riley R."/>
            <person name="Lipzen A."/>
            <person name="Clum A."/>
            <person name="Drula E."/>
            <person name="Henrissat B."/>
            <person name="Kohler A."/>
            <person name="Grigoriev I.V."/>
            <person name="Martin F.M."/>
            <person name="Hacquard S."/>
        </authorList>
    </citation>
    <scope>NUCLEOTIDE SEQUENCE</scope>
    <source>
        <strain evidence="2">MPI-SDFR-AT-0073</strain>
    </source>
</reference>
<dbReference type="OrthoDB" id="4777275at2759"/>
<protein>
    <submittedName>
        <fullName evidence="2">Uncharacterized protein</fullName>
    </submittedName>
</protein>
<feature type="compositionally biased region" description="Polar residues" evidence="1">
    <location>
        <begin position="668"/>
        <end position="690"/>
    </location>
</feature>
<feature type="region of interest" description="Disordered" evidence="1">
    <location>
        <begin position="441"/>
        <end position="582"/>
    </location>
</feature>
<accession>A0A9P8UNQ2</accession>
<feature type="compositionally biased region" description="Polar residues" evidence="1">
    <location>
        <begin position="1018"/>
        <end position="1029"/>
    </location>
</feature>
<feature type="compositionally biased region" description="Basic and acidic residues" evidence="1">
    <location>
        <begin position="1"/>
        <end position="11"/>
    </location>
</feature>
<dbReference type="EMBL" id="JAGPXC010000003">
    <property type="protein sequence ID" value="KAH6655331.1"/>
    <property type="molecule type" value="Genomic_DNA"/>
</dbReference>
<feature type="compositionally biased region" description="Basic residues" evidence="1">
    <location>
        <begin position="453"/>
        <end position="474"/>
    </location>
</feature>
<comment type="caution">
    <text evidence="2">The sequence shown here is derived from an EMBL/GenBank/DDBJ whole genome shotgun (WGS) entry which is preliminary data.</text>
</comment>
<feature type="compositionally biased region" description="Basic residues" evidence="1">
    <location>
        <begin position="154"/>
        <end position="167"/>
    </location>
</feature>
<keyword evidence="3" id="KW-1185">Reference proteome</keyword>
<feature type="region of interest" description="Disordered" evidence="1">
    <location>
        <begin position="1"/>
        <end position="44"/>
    </location>
</feature>
<feature type="region of interest" description="Disordered" evidence="1">
    <location>
        <begin position="152"/>
        <end position="202"/>
    </location>
</feature>
<feature type="compositionally biased region" description="Basic residues" evidence="1">
    <location>
        <begin position="16"/>
        <end position="41"/>
    </location>
</feature>
<feature type="compositionally biased region" description="Polar residues" evidence="1">
    <location>
        <begin position="1084"/>
        <end position="1094"/>
    </location>
</feature>
<evidence type="ECO:0000313" key="2">
    <source>
        <dbReference type="EMBL" id="KAH6655331.1"/>
    </source>
</evidence>
<evidence type="ECO:0000256" key="1">
    <source>
        <dbReference type="SAM" id="MobiDB-lite"/>
    </source>
</evidence>
<dbReference type="Proteomes" id="UP000758603">
    <property type="component" value="Unassembled WGS sequence"/>
</dbReference>
<dbReference type="GeneID" id="70135977"/>
<dbReference type="RefSeq" id="XP_045959596.1">
    <property type="nucleotide sequence ID" value="XM_046107086.1"/>
</dbReference>
<feature type="region of interest" description="Disordered" evidence="1">
    <location>
        <begin position="1176"/>
        <end position="1306"/>
    </location>
</feature>
<feature type="compositionally biased region" description="Low complexity" evidence="1">
    <location>
        <begin position="183"/>
        <end position="196"/>
    </location>
</feature>
<feature type="region of interest" description="Disordered" evidence="1">
    <location>
        <begin position="820"/>
        <end position="844"/>
    </location>
</feature>
<evidence type="ECO:0000313" key="3">
    <source>
        <dbReference type="Proteomes" id="UP000758603"/>
    </source>
</evidence>
<feature type="region of interest" description="Disordered" evidence="1">
    <location>
        <begin position="649"/>
        <end position="694"/>
    </location>
</feature>
<feature type="compositionally biased region" description="Basic and acidic residues" evidence="1">
    <location>
        <begin position="1590"/>
        <end position="1600"/>
    </location>
</feature>
<feature type="compositionally biased region" description="Basic and acidic residues" evidence="1">
    <location>
        <begin position="941"/>
        <end position="979"/>
    </location>
</feature>
<feature type="region of interest" description="Disordered" evidence="1">
    <location>
        <begin position="1560"/>
        <end position="1600"/>
    </location>
</feature>
<feature type="compositionally biased region" description="Basic and acidic residues" evidence="1">
    <location>
        <begin position="990"/>
        <end position="1001"/>
    </location>
</feature>
<feature type="region of interest" description="Disordered" evidence="1">
    <location>
        <begin position="932"/>
        <end position="1162"/>
    </location>
</feature>
<proteinExistence type="predicted"/>
<feature type="compositionally biased region" description="Polar residues" evidence="1">
    <location>
        <begin position="1046"/>
        <end position="1069"/>
    </location>
</feature>
<name>A0A9P8UNQ2_9PEZI</name>
<feature type="compositionally biased region" description="Pro residues" evidence="1">
    <location>
        <begin position="479"/>
        <end position="491"/>
    </location>
</feature>
<feature type="compositionally biased region" description="Low complexity" evidence="1">
    <location>
        <begin position="1253"/>
        <end position="1266"/>
    </location>
</feature>
<feature type="compositionally biased region" description="Polar residues" evidence="1">
    <location>
        <begin position="1235"/>
        <end position="1252"/>
    </location>
</feature>
<sequence length="1600" mass="178097">MQAKLEEDHHAARNVPWHRKRAEQKRRARERKAARKDKIRQKRQDRIKRGLPVLLFPTVSDINERKNARRALSDKLKGRTKRGVLEQVIGSGGLHAFKEKTLTSRAGQAIATDYDWSWRQKKFRPEERVTDRIDRMVGRMVARDDEQLQEQLKRDRKAHVRTQKKAMWRWQKDGDGGSATIVGSSATTGSGPGAPAISDIMKALGGSSGDRSHFDGRITIKRINSAFDLANPSPFALAADVAPFIDENDDPAGLLRGLSSHFDEEVDTEKVVECIEAETMDYLDDMKVDKDESKLSNTEFSGSATSEECQEYFTDDSNLNSNDEKYEKFDEQVDAELDDIFSVEWLNKTLQEIAVEIFADAKARFIIKEGNAVSDEDLELLYNQVTANIKQEWAIRMFLEGDKVSKKPIPISLKPFRKEFGPSFDEALLVVIGQPSLFSRKSSFSTGGSGRGRGFRGRGSRGGRGRRGRGRGRGARTAPPLPSPPPPPAPSSNPRGFRPGVTIPGRLEIWDDNDDDAPYSFSSSDLSSDHGRGTENTTPCTQSESDEADSYSDSNYSVNIEPGGSQSIESSRDNDQSVPNNSGAVLLSKRSAEKLIQEARQDAIKTLLGELTDGVVASDREKGLRRRLGSNWAQRFFEAAIEAIQLQPNPVPVQGEQSPQPDRPHGSPSGSNKSGRSFVSQTPKIRQTHPQAWPTLYPDQDRYLINQMNEELTKDTCGIVSEADERERDFAWDRHCLYANGKMQQPQLMDFDRKHDFRDYNDDILHEQITQDAPDWDPMSIDPQDTHIISRTWPVQYDGEAGYFTRVPVEIDGRNDAYDGTKIPIPTPPSDPPINGDGGGGPRPPQTFLSGLHGYNEYGDRGNIPISTIQVQDFGTPVKQPCPKPTPLNLSSKIDLQSNKSLTAKQRAEQAATEARRLKAETAAKEAEASLAKLASEEEEKEKTAKVAARKDQEQMDEINRSREIEAHKRAGEMERTCTRPEGVVPEPPMGHDHILHDLRDFGTILSGLTGPLVPQPHNGNGQSSEPVQTSSPKTPPRRTPALSAGVTSPKPSKSGTVNPTEIAATSPQAPIFGNPTPDDRSNKSTGDSSTNRTGGKGSVSEGEVENFPFAQEETPKRKGNSRPQSPVLNWVERGKQLGQQVGPPSSAFGKQATGSSFGEPLKSIKDLQINVDHRKDLWGTPKANLPAKNPELESQGSSKRGKKATLANPPSKLETYIPSSPKRTRNSFEAPSADSWSYTASGQSTNSNGKRPSSTSTISPKSPSKARLSPEPAENHAISKLTYPVQTSDASKAVLPEKEESYRVSNLPERLEDDSPTRVFFTAGKATRDPEDEYHAREHAWNTHRPHLPKWKYFQGTSGASEPAYVFEERYRRITTQYLKNGVPDQIEHEEEADFEFRKQAWEQINDGEDVKDIREKLRGLTRTELTNWLKRMLMTIDFLKGVDLAKIDKGIKAMTDGLPRLEWEVDYGVSALTSKETDILVDRGRDFTSRFNERRQHTADDEGPYSTFSKTKLHLYSLLRRLDVLNDKVQQSEVAAQSAEKRSRRTGLSQSVLDNVERAVNSVNGRRPPTPSQPSTRRTPKTMSFDDSMGHEHGRAQD</sequence>